<dbReference type="Proteomes" id="UP000480425">
    <property type="component" value="Unassembled WGS sequence"/>
</dbReference>
<gene>
    <name evidence="2" type="ORF">F7D73_15445</name>
</gene>
<evidence type="ECO:0000313" key="3">
    <source>
        <dbReference type="Proteomes" id="UP000480425"/>
    </source>
</evidence>
<dbReference type="EMBL" id="VZCB01000101">
    <property type="protein sequence ID" value="MQN82305.1"/>
    <property type="molecule type" value="Genomic_DNA"/>
</dbReference>
<name>A0A6G1U585_9BACT</name>
<evidence type="ECO:0000313" key="2">
    <source>
        <dbReference type="EMBL" id="MQN82305.1"/>
    </source>
</evidence>
<evidence type="ECO:0000256" key="1">
    <source>
        <dbReference type="SAM" id="SignalP"/>
    </source>
</evidence>
<dbReference type="RefSeq" id="WP_153126149.1">
    <property type="nucleotide sequence ID" value="NZ_VZCB01000101.1"/>
</dbReference>
<evidence type="ECO:0008006" key="4">
    <source>
        <dbReference type="Google" id="ProtNLM"/>
    </source>
</evidence>
<proteinExistence type="predicted"/>
<accession>A0A6G1U585</accession>
<comment type="caution">
    <text evidence="2">The sequence shown here is derived from an EMBL/GenBank/DDBJ whole genome shotgun (WGS) entry which is preliminary data.</text>
</comment>
<keyword evidence="1" id="KW-0732">Signal</keyword>
<reference evidence="2 3" key="1">
    <citation type="submission" date="2019-09" db="EMBL/GenBank/DDBJ databases">
        <title>Distinct polysaccharide growth profiles of human intestinal Prevotella copri isolates.</title>
        <authorList>
            <person name="Fehlner-Peach H."/>
            <person name="Magnabosco C."/>
            <person name="Raghavan V."/>
            <person name="Scher J.U."/>
            <person name="Tett A."/>
            <person name="Cox L.M."/>
            <person name="Gottsegen C."/>
            <person name="Watters A."/>
            <person name="Wiltshire- Gordon J.D."/>
            <person name="Segata N."/>
            <person name="Bonneau R."/>
            <person name="Littman D.R."/>
        </authorList>
    </citation>
    <scope>NUCLEOTIDE SEQUENCE [LARGE SCALE GENOMIC DNA]</scope>
    <source>
        <strain evidence="3">iA622</strain>
    </source>
</reference>
<organism evidence="2 3">
    <name type="scientific">Segatella copri</name>
    <dbReference type="NCBI Taxonomy" id="165179"/>
    <lineage>
        <taxon>Bacteria</taxon>
        <taxon>Pseudomonadati</taxon>
        <taxon>Bacteroidota</taxon>
        <taxon>Bacteroidia</taxon>
        <taxon>Bacteroidales</taxon>
        <taxon>Prevotellaceae</taxon>
        <taxon>Segatella</taxon>
    </lineage>
</organism>
<dbReference type="PROSITE" id="PS51257">
    <property type="entry name" value="PROKAR_LIPOPROTEIN"/>
    <property type="match status" value="1"/>
</dbReference>
<feature type="signal peptide" evidence="1">
    <location>
        <begin position="1"/>
        <end position="20"/>
    </location>
</feature>
<dbReference type="OrthoDB" id="1081873at2"/>
<protein>
    <recommendedName>
        <fullName evidence="4">Lipoprotein</fullName>
    </recommendedName>
</protein>
<feature type="chain" id="PRO_5026111409" description="Lipoprotein" evidence="1">
    <location>
        <begin position="21"/>
        <end position="129"/>
    </location>
</feature>
<sequence>MKKMTFMAIAMGLFAFTACQQTKKEAPAAEPVVEVITDSATQQKVAGEYKSADGKRIITINSDFTVKTTGLDKDFFKWEFMVKPENSTVNINLVRKGLDAEVKDQAVIDAEEGSLLLKNETFRKAAETK</sequence>
<dbReference type="AlphaFoldDB" id="A0A6G1U585"/>